<feature type="signal peptide" evidence="3">
    <location>
        <begin position="1"/>
        <end position="20"/>
    </location>
</feature>
<dbReference type="Proteomes" id="UP001431199">
    <property type="component" value="Unassembled WGS sequence"/>
</dbReference>
<dbReference type="CDD" id="cd00063">
    <property type="entry name" value="FN3"/>
    <property type="match status" value="1"/>
</dbReference>
<proteinExistence type="inferred from homology"/>
<keyword evidence="6" id="KW-1185">Reference proteome</keyword>
<evidence type="ECO:0000256" key="2">
    <source>
        <dbReference type="SAM" id="MobiDB-lite"/>
    </source>
</evidence>
<dbReference type="Gene3D" id="2.60.40.10">
    <property type="entry name" value="Immunoglobulins"/>
    <property type="match status" value="1"/>
</dbReference>
<dbReference type="InterPro" id="IPR013320">
    <property type="entry name" value="ConA-like_dom_sf"/>
</dbReference>
<dbReference type="SUPFAM" id="SSF49785">
    <property type="entry name" value="Galactose-binding domain-like"/>
    <property type="match status" value="1"/>
</dbReference>
<feature type="compositionally biased region" description="Low complexity" evidence="2">
    <location>
        <begin position="451"/>
        <end position="497"/>
    </location>
</feature>
<evidence type="ECO:0000313" key="6">
    <source>
        <dbReference type="Proteomes" id="UP001431199"/>
    </source>
</evidence>
<dbReference type="SUPFAM" id="SSF49899">
    <property type="entry name" value="Concanavalin A-like lectins/glucanases"/>
    <property type="match status" value="1"/>
</dbReference>
<keyword evidence="3" id="KW-0732">Signal</keyword>
<dbReference type="InterPro" id="IPR003961">
    <property type="entry name" value="FN3_dom"/>
</dbReference>
<feature type="region of interest" description="Disordered" evidence="2">
    <location>
        <begin position="448"/>
        <end position="497"/>
    </location>
</feature>
<dbReference type="InterPro" id="IPR050546">
    <property type="entry name" value="Glycosyl_Hydrlase_16"/>
</dbReference>
<gene>
    <name evidence="5" type="ORF">N5B56_10385</name>
</gene>
<evidence type="ECO:0000256" key="1">
    <source>
        <dbReference type="ARBA" id="ARBA00006865"/>
    </source>
</evidence>
<accession>A0ABT2M212</accession>
<comment type="caution">
    <text evidence="5">The sequence shown here is derived from an EMBL/GenBank/DDBJ whole genome shotgun (WGS) entry which is preliminary data.</text>
</comment>
<dbReference type="PANTHER" id="PTHR10963:SF55">
    <property type="entry name" value="GLYCOSIDE HYDROLASE FAMILY 16 PROTEIN"/>
    <property type="match status" value="1"/>
</dbReference>
<dbReference type="CDD" id="cd08023">
    <property type="entry name" value="GH16_laminarinase_like"/>
    <property type="match status" value="1"/>
</dbReference>
<dbReference type="PANTHER" id="PTHR10963">
    <property type="entry name" value="GLYCOSYL HYDROLASE-RELATED"/>
    <property type="match status" value="1"/>
</dbReference>
<evidence type="ECO:0000256" key="3">
    <source>
        <dbReference type="SAM" id="SignalP"/>
    </source>
</evidence>
<sequence length="608" mass="68100">MRKWFRKCMASLCAATIAFSGMYIVGNESTKDVKADGEYQLVWSDEFDGTELNRNNWNVEVNGNGGGNNELQYYVDRTNNIQVSDGTLKITARKENYGGKSYTSGRINSKGKQEFKYGKIEARMKLPRFSGIWPAFWTLGANYSSVGWPKCGEMDIMEAINDNNTVFANLHWSYKNSQADTKGKTYDVGDRTQWHTYGMEWDENSAAFYVDGYVYERYTISTQSEMEEFRKAQFIILNLAVGGQLPGYNINQNGFPATMEVDWVRVYQKPEKESTKYTGPTITVNQDAIGEYTGAWTSFFGQTWCGTYGNVIGNGAKVTDGVTINVTDAGIIQGDSQWSAQANIEGLKYYAGNDYVLKCTLVSTESKKVFVKIAGDDEESISGEYITLVKNQPYNYEKKVSIPSDYAGKLDLKFGFGRSDGDPMAQNGSFIAKITNLSFSTTAVIPDPSYAETTTNNGNSGNNSTTNNGNSGNNSTTNNGNAGNNETNNSNINNTDITNNVSDVNNIDNISIQQIQNSKTKIISAKSKKKRSVKIIIKKQTNVTGYVIKYSTNKKYYGYNTKQIKKNIYNFKKLSSNKKYYFKVRAYIKQDGKKIYGKWSKSKKVRVK</sequence>
<dbReference type="InterPro" id="IPR013783">
    <property type="entry name" value="Ig-like_fold"/>
</dbReference>
<dbReference type="EMBL" id="JAODBU010000009">
    <property type="protein sequence ID" value="MCT7399485.1"/>
    <property type="molecule type" value="Genomic_DNA"/>
</dbReference>
<dbReference type="RefSeq" id="WP_260978891.1">
    <property type="nucleotide sequence ID" value="NZ_JAODBU010000009.1"/>
</dbReference>
<dbReference type="Gene3D" id="2.60.120.260">
    <property type="entry name" value="Galactose-binding domain-like"/>
    <property type="match status" value="1"/>
</dbReference>
<name>A0ABT2M212_9FIRM</name>
<reference evidence="5" key="1">
    <citation type="submission" date="2022-09" db="EMBL/GenBank/DDBJ databases">
        <title>Eubacterium sp. LFL-14 isolated from human feces.</title>
        <authorList>
            <person name="Liu F."/>
        </authorList>
    </citation>
    <scope>NUCLEOTIDE SEQUENCE</scope>
    <source>
        <strain evidence="5">LFL-14</strain>
    </source>
</reference>
<organism evidence="5 6">
    <name type="scientific">Eubacterium album</name>
    <dbReference type="NCBI Taxonomy" id="2978477"/>
    <lineage>
        <taxon>Bacteria</taxon>
        <taxon>Bacillati</taxon>
        <taxon>Bacillota</taxon>
        <taxon>Clostridia</taxon>
        <taxon>Eubacteriales</taxon>
        <taxon>Eubacteriaceae</taxon>
        <taxon>Eubacterium</taxon>
    </lineage>
</organism>
<dbReference type="PROSITE" id="PS51762">
    <property type="entry name" value="GH16_2"/>
    <property type="match status" value="1"/>
</dbReference>
<comment type="similarity">
    <text evidence="1">Belongs to the glycosyl hydrolase 16 family.</text>
</comment>
<evidence type="ECO:0000313" key="5">
    <source>
        <dbReference type="EMBL" id="MCT7399485.1"/>
    </source>
</evidence>
<feature type="chain" id="PRO_5047215281" evidence="3">
    <location>
        <begin position="21"/>
        <end position="608"/>
    </location>
</feature>
<dbReference type="Pfam" id="PF00722">
    <property type="entry name" value="Glyco_hydro_16"/>
    <property type="match status" value="1"/>
</dbReference>
<dbReference type="InterPro" id="IPR000757">
    <property type="entry name" value="Beta-glucanase-like"/>
</dbReference>
<feature type="domain" description="GH16" evidence="4">
    <location>
        <begin position="23"/>
        <end position="272"/>
    </location>
</feature>
<protein>
    <submittedName>
        <fullName evidence="5">Family 16 glycosylhydrolase</fullName>
    </submittedName>
</protein>
<dbReference type="InterPro" id="IPR008979">
    <property type="entry name" value="Galactose-bd-like_sf"/>
</dbReference>
<dbReference type="Gene3D" id="2.60.120.200">
    <property type="match status" value="1"/>
</dbReference>
<evidence type="ECO:0000259" key="4">
    <source>
        <dbReference type="PROSITE" id="PS51762"/>
    </source>
</evidence>